<reference evidence="3" key="1">
    <citation type="journal article" date="2017" name="Genome Biol. Evol.">
        <title>The complete genome sequence of the phytopathogenic fungus Sclerotinia sclerotiorum reveals insights into the genome architecture of broad host range pathogens.</title>
        <authorList>
            <person name="Derbyshire M."/>
            <person name="Denton-Giles M."/>
            <person name="Hegedus D."/>
            <person name="Seifbarghy S."/>
            <person name="Rollins J."/>
            <person name="van Kan J."/>
            <person name="Seidl M.F."/>
            <person name="Faino L."/>
            <person name="Mbengue M."/>
            <person name="Navaud O."/>
            <person name="Raffaele S."/>
            <person name="Hammond-Kosack K."/>
            <person name="Heard S."/>
            <person name="Oliver R."/>
        </authorList>
    </citation>
    <scope>NUCLEOTIDE SEQUENCE [LARGE SCALE GENOMIC DNA]</scope>
    <source>
        <strain evidence="3">ATCC 18683 / 1980 / Ss-1</strain>
    </source>
</reference>
<evidence type="ECO:0000256" key="1">
    <source>
        <dbReference type="SAM" id="SignalP"/>
    </source>
</evidence>
<dbReference type="Gene3D" id="3.40.390.10">
    <property type="entry name" value="Collagenase (Catalytic Domain)"/>
    <property type="match status" value="1"/>
</dbReference>
<dbReference type="Proteomes" id="UP000177798">
    <property type="component" value="Chromosome 14"/>
</dbReference>
<dbReference type="PROSITE" id="PS51257">
    <property type="entry name" value="PROKAR_LIPOPROTEIN"/>
    <property type="match status" value="1"/>
</dbReference>
<protein>
    <recommendedName>
        <fullName evidence="4">Lysine-specific metallo-endopeptidase domain-containing protein</fullName>
    </recommendedName>
</protein>
<accession>A0A1D9QKV1</accession>
<evidence type="ECO:0000313" key="3">
    <source>
        <dbReference type="Proteomes" id="UP000177798"/>
    </source>
</evidence>
<sequence length="419" mass="46664">MLSSKIFDCASATHLLKWITICLFVSSCSASINDVFTVKKGTDKGGCDNYSDVLTNWFSEVQVLLEAGLQAFVDAENNDPVALATLDGYFGLKRRSSKGDRAAVQGANFLFLEYLERTSKFYSGNYKVIQDDQTETPWLFCNSDWEQPVQRTDFAFRVVAASEAAGSEIIEEFKSEDGTSQKLILTGVAIQDMDEYENALFNKGDRSSPNDDIPYWSQDLREYTFGPVYGDDPSTSTYCGTDTSDAEDKNLAGTDDATIPATVTLCPLSFNTPNFRRTLNFITPNTDEDAPDSVENFLPRSATLLHETIHLVQSTELTPDASYDLSEVKAAIMKPNKKPKTLSFSDPDNILGTTPLNKAVPGRRKLTNIELVRMNPETFVWFCVSYWYYLQDPIPNNVVATNFRYTFPAGNAVKVDVVV</sequence>
<feature type="signal peptide" evidence="1">
    <location>
        <begin position="1"/>
        <end position="30"/>
    </location>
</feature>
<evidence type="ECO:0008006" key="4">
    <source>
        <dbReference type="Google" id="ProtNLM"/>
    </source>
</evidence>
<keyword evidence="1" id="KW-0732">Signal</keyword>
<organism evidence="2 3">
    <name type="scientific">Sclerotinia sclerotiorum (strain ATCC 18683 / 1980 / Ss-1)</name>
    <name type="common">White mold</name>
    <name type="synonym">Whetzelinia sclerotiorum</name>
    <dbReference type="NCBI Taxonomy" id="665079"/>
    <lineage>
        <taxon>Eukaryota</taxon>
        <taxon>Fungi</taxon>
        <taxon>Dikarya</taxon>
        <taxon>Ascomycota</taxon>
        <taxon>Pezizomycotina</taxon>
        <taxon>Leotiomycetes</taxon>
        <taxon>Helotiales</taxon>
        <taxon>Sclerotiniaceae</taxon>
        <taxon>Sclerotinia</taxon>
    </lineage>
</organism>
<feature type="chain" id="PRO_5009445151" description="Lysine-specific metallo-endopeptidase domain-containing protein" evidence="1">
    <location>
        <begin position="31"/>
        <end position="419"/>
    </location>
</feature>
<dbReference type="InterPro" id="IPR024079">
    <property type="entry name" value="MetalloPept_cat_dom_sf"/>
</dbReference>
<proteinExistence type="predicted"/>
<dbReference type="GO" id="GO:0008237">
    <property type="term" value="F:metallopeptidase activity"/>
    <property type="evidence" value="ECO:0007669"/>
    <property type="project" value="InterPro"/>
</dbReference>
<dbReference type="EMBL" id="CP017827">
    <property type="protein sequence ID" value="APA15442.1"/>
    <property type="molecule type" value="Genomic_DNA"/>
</dbReference>
<evidence type="ECO:0000313" key="2">
    <source>
        <dbReference type="EMBL" id="APA15442.1"/>
    </source>
</evidence>
<dbReference type="AlphaFoldDB" id="A0A1D9QKV1"/>
<dbReference type="OrthoDB" id="4259138at2759"/>
<dbReference type="VEuPathDB" id="FungiDB:sscle_14g102120"/>
<gene>
    <name evidence="2" type="ORF">sscle_14g102120</name>
</gene>
<name>A0A1D9QKV1_SCLS1</name>